<protein>
    <submittedName>
        <fullName evidence="5">Uncharacterized protein</fullName>
    </submittedName>
</protein>
<feature type="compositionally biased region" description="Acidic residues" evidence="2">
    <location>
        <begin position="1094"/>
        <end position="1108"/>
    </location>
</feature>
<dbReference type="Gene3D" id="3.40.50.300">
    <property type="entry name" value="P-loop containing nucleotide triphosphate hydrolases"/>
    <property type="match status" value="1"/>
</dbReference>
<feature type="compositionally biased region" description="Acidic residues" evidence="2">
    <location>
        <begin position="1047"/>
        <end position="1068"/>
    </location>
</feature>
<organism evidence="5 6">
    <name type="scientific">Schizopora paradoxa</name>
    <dbReference type="NCBI Taxonomy" id="27342"/>
    <lineage>
        <taxon>Eukaryota</taxon>
        <taxon>Fungi</taxon>
        <taxon>Dikarya</taxon>
        <taxon>Basidiomycota</taxon>
        <taxon>Agaricomycotina</taxon>
        <taxon>Agaricomycetes</taxon>
        <taxon>Hymenochaetales</taxon>
        <taxon>Schizoporaceae</taxon>
        <taxon>Schizopora</taxon>
    </lineage>
</organism>
<accession>A0A0H2RLC0</accession>
<dbReference type="InterPro" id="IPR027417">
    <property type="entry name" value="P-loop_NTPase"/>
</dbReference>
<keyword evidence="6" id="KW-1185">Reference proteome</keyword>
<feature type="compositionally biased region" description="Low complexity" evidence="2">
    <location>
        <begin position="1069"/>
        <end position="1080"/>
    </location>
</feature>
<proteinExistence type="predicted"/>
<keyword evidence="1" id="KW-0677">Repeat</keyword>
<gene>
    <name evidence="5" type="ORF">SCHPADRAFT_528732</name>
</gene>
<dbReference type="OrthoDB" id="21416at2759"/>
<dbReference type="PANTHER" id="PTHR10039">
    <property type="entry name" value="AMELOGENIN"/>
    <property type="match status" value="1"/>
</dbReference>
<feature type="domain" description="DUF7708" evidence="3">
    <location>
        <begin position="84"/>
        <end position="223"/>
    </location>
</feature>
<reference evidence="5 6" key="1">
    <citation type="submission" date="2015-04" db="EMBL/GenBank/DDBJ databases">
        <title>Complete genome sequence of Schizopora paradoxa KUC8140, a cosmopolitan wood degrader in East Asia.</title>
        <authorList>
            <consortium name="DOE Joint Genome Institute"/>
            <person name="Min B."/>
            <person name="Park H."/>
            <person name="Jang Y."/>
            <person name="Kim J.-J."/>
            <person name="Kim K.H."/>
            <person name="Pangilinan J."/>
            <person name="Lipzen A."/>
            <person name="Riley R."/>
            <person name="Grigoriev I.V."/>
            <person name="Spatafora J.W."/>
            <person name="Choi I.-G."/>
        </authorList>
    </citation>
    <scope>NUCLEOTIDE SEQUENCE [LARGE SCALE GENOMIC DNA]</scope>
    <source>
        <strain evidence="5 6">KUC8140</strain>
    </source>
</reference>
<feature type="compositionally biased region" description="Acidic residues" evidence="2">
    <location>
        <begin position="1149"/>
        <end position="1160"/>
    </location>
</feature>
<dbReference type="Pfam" id="PF24883">
    <property type="entry name" value="NPHP3_N"/>
    <property type="match status" value="1"/>
</dbReference>
<evidence type="ECO:0000256" key="1">
    <source>
        <dbReference type="ARBA" id="ARBA00022737"/>
    </source>
</evidence>
<dbReference type="InParanoid" id="A0A0H2RLC0"/>
<evidence type="ECO:0000256" key="2">
    <source>
        <dbReference type="SAM" id="MobiDB-lite"/>
    </source>
</evidence>
<dbReference type="InterPro" id="IPR056125">
    <property type="entry name" value="DUF7708"/>
</dbReference>
<sequence>MYDQLTTLCYSPKLTMENPSNTLPLTAFDRALEAYLSSLPKDKKKFKFVDVCRGSGEVTPQEINDFIQNEVSKRTLSGPAKRLFNRLINAVKDFSGVIDQIASVQPLPLCIIWGGLKAVIEGAARCKEMFDLMKDELRSLADLIENIADYEDLYGDSEVMQDLFFRSYTNIVSFWHRVHKECRTTEMGSFRRSMTSSSLNKLKAIVGNLKQDVYSISQKASVLQADLDAKEYCEARQERAKADTERIKQSDWRQKQSAVNYLELSTQIRNFLTPRAHFANANYHEKNLQQHLNDTCRWLADDTRYIDWTKPSPALAGNSVFCLSGPAGFGKSILSSFAIRHLQEEHGAAVAYFFCQFSEPCENARDILLLLALQLFDIYFARKLPVDEALCHKVLCCTSTSQIQELISELSVNLSPVYFVVDGLDEAQKGTSQQTISTVLKFICDEMLGNSKLWITIRKQARPVDCYETVIRRLPHTSFEMIDETEADVVRYLDAKFGALEKRFGTMSEDDRVIFHFSKNYLKSRAKGHFLWARLMTEDFEGIEDVQDLFKRINGPPPERLDDLYRDIFGRIKPENRKIASKLIGLVAFSRRQLRVEEVREAIILLVTRGKKNASDSGLASMSTTTLLSKFTALVEVDKGLPESEGSCRLVHSSALEFLLNHPNVLGDERALQITPYTIADACLSYLTRPIYGSPLRSLSVDCDAFEWVDSAGHSMDEHHFVQYAAKYWSRHLEDIEPEKSIRGRVAKFVESKNFQTCMQIQTIWIQGKFDIYAVGGKMSILRNLPEWFISSSSASAGTRPVLSKHWADYRILLHNWRHLLSCGSCHDSEPDCPILHFRGDIDRVWWASLGADHIFSQYSSRYVSFSLVEGAEKARFERGDRFEALCVTLDQSIVLRLRAWNHQAGTLEFVCERWTAGGSGRAPTLRKKHSIHTTYALTNWRLYTKYSADEFRKLVAKPVAFSATGEYLRVGSQLFASNGDLEYRAVASFADDSSSPYYFEELNSRDTFIVIGSRTISAAKEVQNHFQFEDHLGEDLLRFEQLATRDEEEEDSVGEYSDDEYLDEEMESSASSDDSSSVFDEAEGYESWSEGSTDNEEDILQDSDSEDEKSLSECSMDDESGDSDSDVESETPATEKTDPEQPEANQEIVDDDSDDEDDIPPPTIVNLDSLDSDDEGEVWGHVIDSRFGHGRSPFRQREEKSKPSSNDMLLTVFDNSGNHPRKIFQFAHPLSLMLYESPPAIHPHAPLVVWPLGAGDMLFADFELKTYFVRKVKASAPYSRNISTKLHFHPSGDFLHVAFIEAQLGGQVKSSSRKRKQATQNLPSLKLSALLSTYRLSSTKTTRSPPSLIHRVKIDLGEHFALIPTRLPFTFTWTDENLFISRRSRELNVFRISLFAKPTRDQNILVPRNTVLLPDTAMSCDVHFVPSVGSTPARIILSSESSGPRIPSIDANADPVSQLVNIALESMENDSAASRKILSSPIGCLLHEEDIGEWVKVDEIPVPTRQGAGKLDRRKERFDPVDDCDVEPYLRFV</sequence>
<dbReference type="STRING" id="27342.A0A0H2RLC0"/>
<evidence type="ECO:0000259" key="4">
    <source>
        <dbReference type="Pfam" id="PF24883"/>
    </source>
</evidence>
<dbReference type="Pfam" id="PF24809">
    <property type="entry name" value="DUF7708"/>
    <property type="match status" value="1"/>
</dbReference>
<evidence type="ECO:0000313" key="6">
    <source>
        <dbReference type="Proteomes" id="UP000053477"/>
    </source>
</evidence>
<name>A0A0H2RLC0_9AGAM</name>
<feature type="compositionally biased region" description="Acidic residues" evidence="2">
    <location>
        <begin position="1116"/>
        <end position="1130"/>
    </location>
</feature>
<evidence type="ECO:0000313" key="5">
    <source>
        <dbReference type="EMBL" id="KLO10243.1"/>
    </source>
</evidence>
<feature type="region of interest" description="Disordered" evidence="2">
    <location>
        <begin position="1044"/>
        <end position="1175"/>
    </location>
</feature>
<dbReference type="EMBL" id="KQ086032">
    <property type="protein sequence ID" value="KLO10243.1"/>
    <property type="molecule type" value="Genomic_DNA"/>
</dbReference>
<feature type="domain" description="Nephrocystin 3-like N-terminal" evidence="4">
    <location>
        <begin position="294"/>
        <end position="456"/>
    </location>
</feature>
<dbReference type="Proteomes" id="UP000053477">
    <property type="component" value="Unassembled WGS sequence"/>
</dbReference>
<dbReference type="InterPro" id="IPR056884">
    <property type="entry name" value="NPHP3-like_N"/>
</dbReference>
<evidence type="ECO:0000259" key="3">
    <source>
        <dbReference type="Pfam" id="PF24809"/>
    </source>
</evidence>